<feature type="region of interest" description="Disordered" evidence="3">
    <location>
        <begin position="490"/>
        <end position="524"/>
    </location>
</feature>
<dbReference type="Pfam" id="PF00531">
    <property type="entry name" value="Death"/>
    <property type="match status" value="1"/>
</dbReference>
<dbReference type="Proteomes" id="UP000694404">
    <property type="component" value="Unplaced"/>
</dbReference>
<dbReference type="GO" id="GO:0042803">
    <property type="term" value="F:protein homodimerization activity"/>
    <property type="evidence" value="ECO:0007669"/>
    <property type="project" value="Ensembl"/>
</dbReference>
<dbReference type="GO" id="GO:0043124">
    <property type="term" value="P:negative regulation of canonical NF-kappaB signal transduction"/>
    <property type="evidence" value="ECO:0007669"/>
    <property type="project" value="Ensembl"/>
</dbReference>
<dbReference type="GO" id="GO:0031663">
    <property type="term" value="P:lipopolysaccharide-mediated signaling pathway"/>
    <property type="evidence" value="ECO:0007669"/>
    <property type="project" value="Ensembl"/>
</dbReference>
<dbReference type="Gene3D" id="3.30.200.20">
    <property type="entry name" value="Phosphorylase Kinase, domain 1"/>
    <property type="match status" value="1"/>
</dbReference>
<feature type="domain" description="Death" evidence="5">
    <location>
        <begin position="84"/>
        <end position="132"/>
    </location>
</feature>
<reference evidence="6" key="1">
    <citation type="submission" date="2025-08" db="UniProtKB">
        <authorList>
            <consortium name="Ensembl"/>
        </authorList>
    </citation>
    <scope>IDENTIFICATION</scope>
</reference>
<keyword evidence="2" id="KW-0547">Nucleotide-binding</keyword>
<dbReference type="GO" id="GO:0004674">
    <property type="term" value="F:protein serine/threonine kinase activity"/>
    <property type="evidence" value="ECO:0007669"/>
    <property type="project" value="Ensembl"/>
</dbReference>
<gene>
    <name evidence="6" type="primary">IRAK1</name>
</gene>
<dbReference type="Gene3D" id="1.10.533.10">
    <property type="entry name" value="Death Domain, Fas"/>
    <property type="match status" value="1"/>
</dbReference>
<dbReference type="GO" id="GO:0019901">
    <property type="term" value="F:protein kinase binding"/>
    <property type="evidence" value="ECO:0007669"/>
    <property type="project" value="Ensembl"/>
</dbReference>
<feature type="compositionally biased region" description="Low complexity" evidence="3">
    <location>
        <begin position="147"/>
        <end position="170"/>
    </location>
</feature>
<dbReference type="GO" id="GO:0070498">
    <property type="term" value="P:interleukin-1-mediated signaling pathway"/>
    <property type="evidence" value="ECO:0007669"/>
    <property type="project" value="Ensembl"/>
</dbReference>
<feature type="compositionally biased region" description="Pro residues" evidence="3">
    <location>
        <begin position="367"/>
        <end position="378"/>
    </location>
</feature>
<protein>
    <submittedName>
        <fullName evidence="6">Interleukin 1 receptor associated kinase 1</fullName>
    </submittedName>
</protein>
<dbReference type="GO" id="GO:0060337">
    <property type="term" value="P:type I interferon-mediated signaling pathway"/>
    <property type="evidence" value="ECO:0007669"/>
    <property type="project" value="Ensembl"/>
</dbReference>
<dbReference type="GO" id="GO:0009986">
    <property type="term" value="C:cell surface"/>
    <property type="evidence" value="ECO:0007669"/>
    <property type="project" value="Ensembl"/>
</dbReference>
<dbReference type="GO" id="GO:0005524">
    <property type="term" value="F:ATP binding"/>
    <property type="evidence" value="ECO:0007669"/>
    <property type="project" value="UniProtKB-UniRule"/>
</dbReference>
<dbReference type="PANTHER" id="PTHR45647">
    <property type="entry name" value="OS02G0152300 PROTEIN"/>
    <property type="match status" value="1"/>
</dbReference>
<dbReference type="GO" id="GO:0007249">
    <property type="term" value="P:canonical NF-kappaB signal transduction"/>
    <property type="evidence" value="ECO:0007669"/>
    <property type="project" value="Ensembl"/>
</dbReference>
<feature type="binding site" evidence="2">
    <location>
        <position position="248"/>
    </location>
    <ligand>
        <name>ATP</name>
        <dbReference type="ChEBI" id="CHEBI:30616"/>
    </ligand>
</feature>
<dbReference type="InterPro" id="IPR000488">
    <property type="entry name" value="Death_dom"/>
</dbReference>
<dbReference type="InterPro" id="IPR011029">
    <property type="entry name" value="DEATH-like_dom_sf"/>
</dbReference>
<accession>A0A8C0H173</accession>
<evidence type="ECO:0000313" key="7">
    <source>
        <dbReference type="Proteomes" id="UP000694404"/>
    </source>
</evidence>
<proteinExistence type="predicted"/>
<dbReference type="PROSITE" id="PS00107">
    <property type="entry name" value="PROTEIN_KINASE_ATP"/>
    <property type="match status" value="1"/>
</dbReference>
<dbReference type="GO" id="GO:0005829">
    <property type="term" value="C:cytosol"/>
    <property type="evidence" value="ECO:0007669"/>
    <property type="project" value="Ensembl"/>
</dbReference>
<dbReference type="InterPro" id="IPR011009">
    <property type="entry name" value="Kinase-like_dom_sf"/>
</dbReference>
<reference evidence="6" key="2">
    <citation type="submission" date="2025-09" db="UniProtKB">
        <authorList>
            <consortium name="Ensembl"/>
        </authorList>
    </citation>
    <scope>IDENTIFICATION</scope>
</reference>
<dbReference type="GO" id="GO:0001959">
    <property type="term" value="P:regulation of cytokine-mediated signaling pathway"/>
    <property type="evidence" value="ECO:0007669"/>
    <property type="project" value="Ensembl"/>
</dbReference>
<dbReference type="AlphaFoldDB" id="A0A8C0H173"/>
<dbReference type="GO" id="GO:0005654">
    <property type="term" value="C:nucleoplasm"/>
    <property type="evidence" value="ECO:0007669"/>
    <property type="project" value="Ensembl"/>
</dbReference>
<dbReference type="GO" id="GO:0032991">
    <property type="term" value="C:protein-containing complex"/>
    <property type="evidence" value="ECO:0007669"/>
    <property type="project" value="Ensembl"/>
</dbReference>
<organism evidence="6 7">
    <name type="scientific">Chelonoidis abingdonii</name>
    <name type="common">Abingdon island giant tortoise</name>
    <name type="synonym">Testudo abingdonii</name>
    <dbReference type="NCBI Taxonomy" id="106734"/>
    <lineage>
        <taxon>Eukaryota</taxon>
        <taxon>Metazoa</taxon>
        <taxon>Chordata</taxon>
        <taxon>Craniata</taxon>
        <taxon>Vertebrata</taxon>
        <taxon>Euteleostomi</taxon>
        <taxon>Archelosauria</taxon>
        <taxon>Testudinata</taxon>
        <taxon>Testudines</taxon>
        <taxon>Cryptodira</taxon>
        <taxon>Durocryptodira</taxon>
        <taxon>Testudinoidea</taxon>
        <taxon>Testudinidae</taxon>
        <taxon>Chelonoidis</taxon>
    </lineage>
</organism>
<evidence type="ECO:0000256" key="2">
    <source>
        <dbReference type="PROSITE-ProRule" id="PRU10141"/>
    </source>
</evidence>
<dbReference type="InterPro" id="IPR051348">
    <property type="entry name" value="U-box_ubiquitin_ligases"/>
</dbReference>
<feature type="region of interest" description="Disordered" evidence="3">
    <location>
        <begin position="136"/>
        <end position="170"/>
    </location>
</feature>
<dbReference type="Ensembl" id="ENSCABT00000016441.1">
    <property type="protein sequence ID" value="ENSCABP00000015009.1"/>
    <property type="gene ID" value="ENSCABG00000011210.1"/>
</dbReference>
<dbReference type="PRINTS" id="PR01217">
    <property type="entry name" value="PRICHEXTENSN"/>
</dbReference>
<dbReference type="Pfam" id="PF00069">
    <property type="entry name" value="Pkinase"/>
    <property type="match status" value="1"/>
</dbReference>
<keyword evidence="7" id="KW-1185">Reference proteome</keyword>
<dbReference type="GO" id="GO:1904996">
    <property type="term" value="P:positive regulation of leukocyte adhesion to vascular endothelial cell"/>
    <property type="evidence" value="ECO:0007669"/>
    <property type="project" value="Ensembl"/>
</dbReference>
<keyword evidence="1" id="KW-0833">Ubl conjugation pathway</keyword>
<dbReference type="GeneTree" id="ENSGT00940000160502"/>
<dbReference type="GO" id="GO:0034134">
    <property type="term" value="P:toll-like receptor 2 signaling pathway"/>
    <property type="evidence" value="ECO:0007669"/>
    <property type="project" value="Ensembl"/>
</dbReference>
<dbReference type="InterPro" id="IPR000719">
    <property type="entry name" value="Prot_kinase_dom"/>
</dbReference>
<feature type="compositionally biased region" description="Polar residues" evidence="3">
    <location>
        <begin position="396"/>
        <end position="411"/>
    </location>
</feature>
<evidence type="ECO:0000313" key="6">
    <source>
        <dbReference type="Ensembl" id="ENSCABP00000015009.1"/>
    </source>
</evidence>
<dbReference type="GO" id="GO:0038172">
    <property type="term" value="P:interleukin-33-mediated signaling pathway"/>
    <property type="evidence" value="ECO:0007669"/>
    <property type="project" value="Ensembl"/>
</dbReference>
<evidence type="ECO:0000259" key="4">
    <source>
        <dbReference type="Pfam" id="PF00069"/>
    </source>
</evidence>
<sequence length="563" mass="59130">MGTLGGAGGRGQVPWEGGAGYPGGERLGYLGGCWGGGAWVPWGVLGEGAGVPSGEEPGYPGACGGGSGYPGGCWGRDSSRIARDQVELRLCERTDGRTQQLLWSWMNRNARVGDLLALLDELELYRARDLLASCERPMATPRPPHSPASAPHFRPAAPASPALSYPESSAPGDGVPVALGGGLSYPCVCVSLPLQGVKALGPARQPFAWPLAELAQATGGFAERHKVGEGGFGCVYRARLRNTDYAVKRLKEDAELDWSSIRSSFLTEVENLSRFRHPNIVEFGGFCAERDHFCLVYVFMPNGSLEDRLSGQRKPCPQLSPADAPHFPTRALPRPQLRAQPCPPSSVPWPMPLTPRPAALPSGPSLPTRPAPKPPARGAPPLRRRPCPSLACGAHSTRTPPSSALPSITTPDPQPCPSFALRAPPPDRSPASASLLTAPAPALPCWCTSTPDATPAPSSASRCPYPAPAPCPPALLLPCPHPTAACPRLVPVPPHSRTSQPLQRPSPETATPAPGSAPADLSSLDRALPWQPCDVLTPDPAALPRSALLMSLLPDMQLPAPPA</sequence>
<dbReference type="SUPFAM" id="SSF56112">
    <property type="entry name" value="Protein kinase-like (PK-like)"/>
    <property type="match status" value="1"/>
</dbReference>
<keyword evidence="2" id="KW-0067">ATP-binding</keyword>
<evidence type="ECO:0000259" key="5">
    <source>
        <dbReference type="Pfam" id="PF00531"/>
    </source>
</evidence>
<evidence type="ECO:0000256" key="3">
    <source>
        <dbReference type="SAM" id="MobiDB-lite"/>
    </source>
</evidence>
<dbReference type="PANTHER" id="PTHR45647:SF100">
    <property type="entry name" value="U-BOX DOMAIN-CONTAINING PROTEIN 33"/>
    <property type="match status" value="1"/>
</dbReference>
<feature type="domain" description="Protein kinase" evidence="4">
    <location>
        <begin position="222"/>
        <end position="312"/>
    </location>
</feature>
<evidence type="ECO:0000256" key="1">
    <source>
        <dbReference type="ARBA" id="ARBA00022786"/>
    </source>
</evidence>
<dbReference type="GO" id="GO:0046982">
    <property type="term" value="F:protein heterodimerization activity"/>
    <property type="evidence" value="ECO:0007669"/>
    <property type="project" value="Ensembl"/>
</dbReference>
<dbReference type="GO" id="GO:0032481">
    <property type="term" value="P:positive regulation of type I interferon production"/>
    <property type="evidence" value="ECO:0007669"/>
    <property type="project" value="Ensembl"/>
</dbReference>
<dbReference type="SUPFAM" id="SSF47986">
    <property type="entry name" value="DEATH domain"/>
    <property type="match status" value="1"/>
</dbReference>
<feature type="compositionally biased region" description="Pro residues" evidence="3">
    <location>
        <begin position="341"/>
        <end position="355"/>
    </location>
</feature>
<feature type="compositionally biased region" description="Polar residues" evidence="3">
    <location>
        <begin position="496"/>
        <end position="509"/>
    </location>
</feature>
<dbReference type="GO" id="GO:0043123">
    <property type="term" value="P:positive regulation of canonical NF-kappaB signal transduction"/>
    <property type="evidence" value="ECO:0007669"/>
    <property type="project" value="Ensembl"/>
</dbReference>
<feature type="region of interest" description="Disordered" evidence="3">
    <location>
        <begin position="308"/>
        <end position="435"/>
    </location>
</feature>
<name>A0A8C0H173_CHEAB</name>
<dbReference type="InterPro" id="IPR017441">
    <property type="entry name" value="Protein_kinase_ATP_BS"/>
</dbReference>